<dbReference type="InterPro" id="IPR051448">
    <property type="entry name" value="CdaR-like_regulators"/>
</dbReference>
<feature type="domain" description="PucR C-terminal helix-turn-helix" evidence="1">
    <location>
        <begin position="340"/>
        <end position="395"/>
    </location>
</feature>
<dbReference type="AlphaFoldDB" id="A0AAU8AAU2"/>
<dbReference type="PANTHER" id="PTHR33744">
    <property type="entry name" value="CARBOHYDRATE DIACID REGULATOR"/>
    <property type="match status" value="1"/>
</dbReference>
<evidence type="ECO:0000313" key="2">
    <source>
        <dbReference type="EMBL" id="XCC63047.1"/>
    </source>
</evidence>
<gene>
    <name evidence="2" type="ORF">PUP29_03795</name>
</gene>
<sequence length="414" mass="47746">MKSRPDIVKIQRLCMEAILKKQDVDIFVRNVYNELRYPIIVFDETLTLITYAFSRPFYFQDWEEIAERGSAPQQKIIDTQLDYQDIIYRNGKPTLITWGTCENHPQTCCPIFHNHFLYGYIGIDLGDSPFVDVVMEINGIMAGTLGCLLYEADDEHRGIISPQQYAQQLLLSDVPDQQVINAYESQFSPPYVLAVLYFPNANEVELQYTRGYICKTDPNTIGCSSESQYLYLLFSSVSGHAVLQEIEDLLFRLSLQQTFCYSLSDFFSDIRTLPDHRVQAIHTQSVGSSLNPTRKRFSFRDSYMDIICYNTIERLGENASLPYALRQLAAFDKREQSDFLTTLSCYFDHLCNLSETASALAVHPNTIRLRLNKITELIGLDVRDFEVARQLYTGLNMMRVLQHYHVPEQNQNGE</sequence>
<evidence type="ECO:0000259" key="1">
    <source>
        <dbReference type="Pfam" id="PF13556"/>
    </source>
</evidence>
<dbReference type="InterPro" id="IPR042070">
    <property type="entry name" value="PucR_C-HTH_sf"/>
</dbReference>
<dbReference type="Gene3D" id="1.10.10.2840">
    <property type="entry name" value="PucR C-terminal helix-turn-helix domain"/>
    <property type="match status" value="1"/>
</dbReference>
<accession>A0AAU8AAU2</accession>
<dbReference type="InterPro" id="IPR025736">
    <property type="entry name" value="PucR_C-HTH_dom"/>
</dbReference>
<protein>
    <submittedName>
        <fullName evidence="2">Helix-turn-helix domain-containing protein</fullName>
    </submittedName>
</protein>
<dbReference type="PANTHER" id="PTHR33744:SF15">
    <property type="entry name" value="CARBOHYDRATE DIACID REGULATOR"/>
    <property type="match status" value="1"/>
</dbReference>
<dbReference type="RefSeq" id="WP_079547146.1">
    <property type="nucleotide sequence ID" value="NZ_CP117826.1"/>
</dbReference>
<dbReference type="Pfam" id="PF13556">
    <property type="entry name" value="HTH_30"/>
    <property type="match status" value="1"/>
</dbReference>
<proteinExistence type="predicted"/>
<organism evidence="2">
    <name type="scientific">Christensenella massiliensis</name>
    <dbReference type="NCBI Taxonomy" id="1805714"/>
    <lineage>
        <taxon>Bacteria</taxon>
        <taxon>Bacillati</taxon>
        <taxon>Bacillota</taxon>
        <taxon>Clostridia</taxon>
        <taxon>Christensenellales</taxon>
        <taxon>Christensenellaceae</taxon>
        <taxon>Christensenella</taxon>
    </lineage>
</organism>
<reference evidence="2" key="1">
    <citation type="submission" date="2023-02" db="EMBL/GenBank/DDBJ databases">
        <title>Gut commensal Christensenella minuta modulates host metabolism via a new class of secondary bile acids.</title>
        <authorList>
            <person name="Liu C."/>
        </authorList>
    </citation>
    <scope>NUCLEOTIDE SEQUENCE</scope>
    <source>
        <strain evidence="2">CA70</strain>
    </source>
</reference>
<name>A0AAU8AAU2_9FIRM</name>
<dbReference type="EMBL" id="CP117826">
    <property type="protein sequence ID" value="XCC63047.1"/>
    <property type="molecule type" value="Genomic_DNA"/>
</dbReference>